<dbReference type="Proteomes" id="UP001596274">
    <property type="component" value="Unassembled WGS sequence"/>
</dbReference>
<gene>
    <name evidence="1" type="ORF">ACFQDD_00025</name>
</gene>
<sequence>MNPVFFLRHFNDIDHISPIMWECLEQADDVVAILLDSTYPGESDPRLQFLQQYDNFELRTIDDVLGLSWGKPMFRLGENDTEPASYVYQYLRRLLQKTRLSNRYAVPALREVNPTACIFEWGPPQRTSHAEFYHAATKLGIPRISVPHGAHIYTHIDIKDVRTNAAENGDRIMASRNGYDAYVEQSEFHKESNTFFGVRPDNHYLIGSARYYPEWQAINEEFYDAYEPAVETDDKLTVVFMLPHWKYHVDKGQTLQLLSELATEEWVHLIIKEHTRGDSLPSDMYSSMETNSNTEIIADIPSVSLIKESDAVINFGSSIGIEAFLQEKHHLYPSYLHSNNTAFDRSNAGHQPTTNAETVDILRDLHRGNAPEQSEANIHELYRLMIYGGREPFDVPYEYRALIESLSTDWKSDAH</sequence>
<dbReference type="EMBL" id="JBHSWT010000001">
    <property type="protein sequence ID" value="MFC6769923.1"/>
    <property type="molecule type" value="Genomic_DNA"/>
</dbReference>
<evidence type="ECO:0000313" key="2">
    <source>
        <dbReference type="Proteomes" id="UP001596274"/>
    </source>
</evidence>
<accession>A0ABD5T335</accession>
<evidence type="ECO:0000313" key="1">
    <source>
        <dbReference type="EMBL" id="MFC6769923.1"/>
    </source>
</evidence>
<dbReference type="AlphaFoldDB" id="A0ABD5T335"/>
<organism evidence="1 2">
    <name type="scientific">Halorubrum pallidum</name>
    <dbReference type="NCBI Taxonomy" id="1526114"/>
    <lineage>
        <taxon>Archaea</taxon>
        <taxon>Methanobacteriati</taxon>
        <taxon>Methanobacteriota</taxon>
        <taxon>Stenosarchaea group</taxon>
        <taxon>Halobacteria</taxon>
        <taxon>Halobacteriales</taxon>
        <taxon>Haloferacaceae</taxon>
        <taxon>Halorubrum</taxon>
    </lineage>
</organism>
<reference evidence="1 2" key="1">
    <citation type="journal article" date="2019" name="Int. J. Syst. Evol. Microbiol.">
        <title>The Global Catalogue of Microorganisms (GCM) 10K type strain sequencing project: providing services to taxonomists for standard genome sequencing and annotation.</title>
        <authorList>
            <consortium name="The Broad Institute Genomics Platform"/>
            <consortium name="The Broad Institute Genome Sequencing Center for Infectious Disease"/>
            <person name="Wu L."/>
            <person name="Ma J."/>
        </authorList>
    </citation>
    <scope>NUCLEOTIDE SEQUENCE [LARGE SCALE GENOMIC DNA]</scope>
    <source>
        <strain evidence="1 2">PJ61</strain>
    </source>
</reference>
<proteinExistence type="predicted"/>
<protein>
    <submittedName>
        <fullName evidence="1">Uncharacterized protein</fullName>
    </submittedName>
</protein>
<keyword evidence="2" id="KW-1185">Reference proteome</keyword>
<comment type="caution">
    <text evidence="1">The sequence shown here is derived from an EMBL/GenBank/DDBJ whole genome shotgun (WGS) entry which is preliminary data.</text>
</comment>
<name>A0ABD5T335_9EURY</name>